<dbReference type="PANTHER" id="PTHR23023">
    <property type="entry name" value="DIMETHYLANILINE MONOOXYGENASE"/>
    <property type="match status" value="1"/>
</dbReference>
<dbReference type="Proteomes" id="UP000015105">
    <property type="component" value="Chromosome 4D"/>
</dbReference>
<evidence type="ECO:0000256" key="1">
    <source>
        <dbReference type="ARBA" id="ARBA00022630"/>
    </source>
</evidence>
<keyword evidence="1" id="KW-0285">Flavoprotein</keyword>
<name>A0A453J9U1_AEGTS</name>
<dbReference type="InterPro" id="IPR050346">
    <property type="entry name" value="FMO-like"/>
</dbReference>
<reference evidence="4" key="4">
    <citation type="submission" date="2019-03" db="UniProtKB">
        <authorList>
            <consortium name="EnsemblPlants"/>
        </authorList>
    </citation>
    <scope>IDENTIFICATION</scope>
</reference>
<reference evidence="5" key="1">
    <citation type="journal article" date="2014" name="Science">
        <title>Ancient hybridizations among the ancestral genomes of bread wheat.</title>
        <authorList>
            <consortium name="International Wheat Genome Sequencing Consortium,"/>
            <person name="Marcussen T."/>
            <person name="Sandve S.R."/>
            <person name="Heier L."/>
            <person name="Spannagl M."/>
            <person name="Pfeifer M."/>
            <person name="Jakobsen K.S."/>
            <person name="Wulff B.B."/>
            <person name="Steuernagel B."/>
            <person name="Mayer K.F."/>
            <person name="Olsen O.A."/>
        </authorList>
    </citation>
    <scope>NUCLEOTIDE SEQUENCE [LARGE SCALE GENOMIC DNA]</scope>
    <source>
        <strain evidence="5">cv. AL8/78</strain>
    </source>
</reference>
<evidence type="ECO:0000313" key="4">
    <source>
        <dbReference type="EnsemblPlants" id="AET4Gv20843300.2"/>
    </source>
</evidence>
<organism evidence="4 5">
    <name type="scientific">Aegilops tauschii subsp. strangulata</name>
    <name type="common">Goatgrass</name>
    <dbReference type="NCBI Taxonomy" id="200361"/>
    <lineage>
        <taxon>Eukaryota</taxon>
        <taxon>Viridiplantae</taxon>
        <taxon>Streptophyta</taxon>
        <taxon>Embryophyta</taxon>
        <taxon>Tracheophyta</taxon>
        <taxon>Spermatophyta</taxon>
        <taxon>Magnoliopsida</taxon>
        <taxon>Liliopsida</taxon>
        <taxon>Poales</taxon>
        <taxon>Poaceae</taxon>
        <taxon>BOP clade</taxon>
        <taxon>Pooideae</taxon>
        <taxon>Triticodae</taxon>
        <taxon>Triticeae</taxon>
        <taxon>Triticinae</taxon>
        <taxon>Aegilops</taxon>
    </lineage>
</organism>
<keyword evidence="3" id="KW-0560">Oxidoreductase</keyword>
<dbReference type="Gene3D" id="3.50.50.60">
    <property type="entry name" value="FAD/NAD(P)-binding domain"/>
    <property type="match status" value="1"/>
</dbReference>
<evidence type="ECO:0008006" key="6">
    <source>
        <dbReference type="Google" id="ProtNLM"/>
    </source>
</evidence>
<keyword evidence="5" id="KW-1185">Reference proteome</keyword>
<accession>A0A453J9U1</accession>
<dbReference type="Gramene" id="AET4Gv20843300.2">
    <property type="protein sequence ID" value="AET4Gv20843300.2"/>
    <property type="gene ID" value="AET4Gv20843300"/>
</dbReference>
<keyword evidence="2" id="KW-0274">FAD</keyword>
<evidence type="ECO:0000256" key="2">
    <source>
        <dbReference type="ARBA" id="ARBA00022827"/>
    </source>
</evidence>
<reference evidence="4" key="3">
    <citation type="journal article" date="2017" name="Nature">
        <title>Genome sequence of the progenitor of the wheat D genome Aegilops tauschii.</title>
        <authorList>
            <person name="Luo M.C."/>
            <person name="Gu Y.Q."/>
            <person name="Puiu D."/>
            <person name="Wang H."/>
            <person name="Twardziok S.O."/>
            <person name="Deal K.R."/>
            <person name="Huo N."/>
            <person name="Zhu T."/>
            <person name="Wang L."/>
            <person name="Wang Y."/>
            <person name="McGuire P.E."/>
            <person name="Liu S."/>
            <person name="Long H."/>
            <person name="Ramasamy R.K."/>
            <person name="Rodriguez J.C."/>
            <person name="Van S.L."/>
            <person name="Yuan L."/>
            <person name="Wang Z."/>
            <person name="Xia Z."/>
            <person name="Xiao L."/>
            <person name="Anderson O.D."/>
            <person name="Ouyang S."/>
            <person name="Liang Y."/>
            <person name="Zimin A.V."/>
            <person name="Pertea G."/>
            <person name="Qi P."/>
            <person name="Bennetzen J.L."/>
            <person name="Dai X."/>
            <person name="Dawson M.W."/>
            <person name="Muller H.G."/>
            <person name="Kugler K."/>
            <person name="Rivarola-Duarte L."/>
            <person name="Spannagl M."/>
            <person name="Mayer K.F.X."/>
            <person name="Lu F.H."/>
            <person name="Bevan M.W."/>
            <person name="Leroy P."/>
            <person name="Li P."/>
            <person name="You F.M."/>
            <person name="Sun Q."/>
            <person name="Liu Z."/>
            <person name="Lyons E."/>
            <person name="Wicker T."/>
            <person name="Salzberg S.L."/>
            <person name="Devos K.M."/>
            <person name="Dvorak J."/>
        </authorList>
    </citation>
    <scope>NUCLEOTIDE SEQUENCE [LARGE SCALE GENOMIC DNA]</scope>
    <source>
        <strain evidence="4">cv. AL8/78</strain>
    </source>
</reference>
<dbReference type="EnsemblPlants" id="AET4Gv20843300.2">
    <property type="protein sequence ID" value="AET4Gv20843300.2"/>
    <property type="gene ID" value="AET4Gv20843300"/>
</dbReference>
<dbReference type="AlphaFoldDB" id="A0A453J9U1"/>
<sequence length="121" mass="14076">SGQTIPFLVFQLQSKWVAGVLSGRLELPSQEAMMRDVDAFYSDMEARGCAKRRTHDLGQGNPFEYEDWLAEQCGLDKMEEWRRVIYVAARARVSVRLESYRDEWDDDQLLAQAHNDLSKYL</sequence>
<reference evidence="4" key="5">
    <citation type="journal article" date="2021" name="G3 (Bethesda)">
        <title>Aegilops tauschii genome assembly Aet v5.0 features greater sequence contiguity and improved annotation.</title>
        <authorList>
            <person name="Wang L."/>
            <person name="Zhu T."/>
            <person name="Rodriguez J.C."/>
            <person name="Deal K.R."/>
            <person name="Dubcovsky J."/>
            <person name="McGuire P.E."/>
            <person name="Lux T."/>
            <person name="Spannagl M."/>
            <person name="Mayer K.F.X."/>
            <person name="Baldrich P."/>
            <person name="Meyers B.C."/>
            <person name="Huo N."/>
            <person name="Gu Y.Q."/>
            <person name="Zhou H."/>
            <person name="Devos K.M."/>
            <person name="Bennetzen J.L."/>
            <person name="Unver T."/>
            <person name="Budak H."/>
            <person name="Gulick P.J."/>
            <person name="Galiba G."/>
            <person name="Kalapos B."/>
            <person name="Nelson D.R."/>
            <person name="Li P."/>
            <person name="You F.M."/>
            <person name="Luo M.C."/>
            <person name="Dvorak J."/>
        </authorList>
    </citation>
    <scope>NUCLEOTIDE SEQUENCE [LARGE SCALE GENOMIC DNA]</scope>
    <source>
        <strain evidence="4">cv. AL8/78</strain>
    </source>
</reference>
<reference evidence="5" key="2">
    <citation type="journal article" date="2017" name="Nat. Plants">
        <title>The Aegilops tauschii genome reveals multiple impacts of transposons.</title>
        <authorList>
            <person name="Zhao G."/>
            <person name="Zou C."/>
            <person name="Li K."/>
            <person name="Wang K."/>
            <person name="Li T."/>
            <person name="Gao L."/>
            <person name="Zhang X."/>
            <person name="Wang H."/>
            <person name="Yang Z."/>
            <person name="Liu X."/>
            <person name="Jiang W."/>
            <person name="Mao L."/>
            <person name="Kong X."/>
            <person name="Jiao Y."/>
            <person name="Jia J."/>
        </authorList>
    </citation>
    <scope>NUCLEOTIDE SEQUENCE [LARGE SCALE GENOMIC DNA]</scope>
    <source>
        <strain evidence="5">cv. AL8/78</strain>
    </source>
</reference>
<dbReference type="InterPro" id="IPR036188">
    <property type="entry name" value="FAD/NAD-bd_sf"/>
</dbReference>
<proteinExistence type="predicted"/>
<dbReference type="GO" id="GO:0016491">
    <property type="term" value="F:oxidoreductase activity"/>
    <property type="evidence" value="ECO:0007669"/>
    <property type="project" value="UniProtKB-KW"/>
</dbReference>
<evidence type="ECO:0000256" key="3">
    <source>
        <dbReference type="ARBA" id="ARBA00023002"/>
    </source>
</evidence>
<protein>
    <recommendedName>
        <fullName evidence="6">Flavin-containing monooxygenase</fullName>
    </recommendedName>
</protein>
<evidence type="ECO:0000313" key="5">
    <source>
        <dbReference type="Proteomes" id="UP000015105"/>
    </source>
</evidence>